<dbReference type="SUPFAM" id="SSF51419">
    <property type="entry name" value="PLP-binding barrel"/>
    <property type="match status" value="1"/>
</dbReference>
<dbReference type="GO" id="GO:0008721">
    <property type="term" value="F:D-serine ammonia-lyase activity"/>
    <property type="evidence" value="ECO:0007669"/>
    <property type="project" value="TreeGrafter"/>
</dbReference>
<dbReference type="GO" id="GO:0036088">
    <property type="term" value="P:D-serine catabolic process"/>
    <property type="evidence" value="ECO:0007669"/>
    <property type="project" value="TreeGrafter"/>
</dbReference>
<proteinExistence type="predicted"/>
<keyword evidence="1" id="KW-0472">Membrane</keyword>
<dbReference type="Gene3D" id="3.20.20.10">
    <property type="entry name" value="Alanine racemase"/>
    <property type="match status" value="1"/>
</dbReference>
<gene>
    <name evidence="2" type="ORF">AMSG_10609</name>
</gene>
<dbReference type="GeneID" id="25568791"/>
<dbReference type="RefSeq" id="XP_013753328.1">
    <property type="nucleotide sequence ID" value="XM_013897874.1"/>
</dbReference>
<dbReference type="OMA" id="VWMRHAK"/>
<keyword evidence="1" id="KW-0812">Transmembrane</keyword>
<dbReference type="EMBL" id="GL349494">
    <property type="protein sequence ID" value="KNC55017.1"/>
    <property type="molecule type" value="Genomic_DNA"/>
</dbReference>
<dbReference type="Proteomes" id="UP000054408">
    <property type="component" value="Unassembled WGS sequence"/>
</dbReference>
<protein>
    <submittedName>
        <fullName evidence="2">Alanine racemase domain-containing protein</fullName>
    </submittedName>
</protein>
<name>A0A0L0DRZ6_THETB</name>
<evidence type="ECO:0000256" key="1">
    <source>
        <dbReference type="SAM" id="Phobius"/>
    </source>
</evidence>
<sequence length="463" mass="47913">MEALLGEVLAVGEWMDGVDLLSTRWLALGGAAVVLMVAWSWAAARSSRGRGAAAPRAIDAAGAALESMGATTPAAVVDVTAFDANVASYASAASRGNKTIRLATKSLRVPGLIARAIELAPTAFTSLMCFSASEAAWLLLDSPVASRLADLGVNDVLVAYPISLVSDMRHVVRLVGAGRIVRLMVDSLAHLVVPVVVDVDVALRPLEAAAWLHVGVRRSPLRSVADVARVVAAIDAARGLEFTGLMAYEAHVAGVPDASPFASRAYNMLVAGMQAVARWKLASARAELGELLAVRPRMSASGIPLIFNTGGTGSFCSAVADLAATEVTMGSGLLCGHLFDGYAARLCSPAVAIALRVTRTPDERHVVVQSGGFVASGAIGEDKAPVLVGLPPGAAVTPAEGWGEVQTPIALPAGVSLRIGDMVWVRPAKSGEIMERFSVVYLAEFGADLVAVPSYRGLGKAFF</sequence>
<dbReference type="AlphaFoldDB" id="A0A0L0DRZ6"/>
<evidence type="ECO:0000313" key="3">
    <source>
        <dbReference type="Proteomes" id="UP000054408"/>
    </source>
</evidence>
<dbReference type="OrthoDB" id="20198at2759"/>
<dbReference type="eggNOG" id="ENOG502SQ2X">
    <property type="taxonomic scope" value="Eukaryota"/>
</dbReference>
<evidence type="ECO:0000313" key="2">
    <source>
        <dbReference type="EMBL" id="KNC55017.1"/>
    </source>
</evidence>
<keyword evidence="1" id="KW-1133">Transmembrane helix</keyword>
<organism evidence="2 3">
    <name type="scientific">Thecamonas trahens ATCC 50062</name>
    <dbReference type="NCBI Taxonomy" id="461836"/>
    <lineage>
        <taxon>Eukaryota</taxon>
        <taxon>Apusozoa</taxon>
        <taxon>Apusomonadida</taxon>
        <taxon>Apusomonadidae</taxon>
        <taxon>Thecamonas</taxon>
    </lineage>
</organism>
<dbReference type="InterPro" id="IPR029066">
    <property type="entry name" value="PLP-binding_barrel"/>
</dbReference>
<dbReference type="PANTHER" id="PTHR28004">
    <property type="entry name" value="ZGC:162816-RELATED"/>
    <property type="match status" value="1"/>
</dbReference>
<dbReference type="PANTHER" id="PTHR28004:SF2">
    <property type="entry name" value="D-SERINE DEHYDRATASE"/>
    <property type="match status" value="1"/>
</dbReference>
<reference evidence="2 3" key="1">
    <citation type="submission" date="2010-05" db="EMBL/GenBank/DDBJ databases">
        <title>The Genome Sequence of Thecamonas trahens ATCC 50062.</title>
        <authorList>
            <consortium name="The Broad Institute Genome Sequencing Platform"/>
            <person name="Russ C."/>
            <person name="Cuomo C."/>
            <person name="Shea T."/>
            <person name="Young S.K."/>
            <person name="Zeng Q."/>
            <person name="Koehrsen M."/>
            <person name="Haas B."/>
            <person name="Borodovsky M."/>
            <person name="Guigo R."/>
            <person name="Alvarado L."/>
            <person name="Berlin A."/>
            <person name="Bochicchio J."/>
            <person name="Borenstein D."/>
            <person name="Chapman S."/>
            <person name="Chen Z."/>
            <person name="Freedman E."/>
            <person name="Gellesch M."/>
            <person name="Goldberg J."/>
            <person name="Griggs A."/>
            <person name="Gujja S."/>
            <person name="Heilman E."/>
            <person name="Heiman D."/>
            <person name="Hepburn T."/>
            <person name="Howarth C."/>
            <person name="Jen D."/>
            <person name="Larson L."/>
            <person name="Mehta T."/>
            <person name="Park D."/>
            <person name="Pearson M."/>
            <person name="Roberts A."/>
            <person name="Saif S."/>
            <person name="Shenoy N."/>
            <person name="Sisk P."/>
            <person name="Stolte C."/>
            <person name="Sykes S."/>
            <person name="Thomson T."/>
            <person name="Walk T."/>
            <person name="White J."/>
            <person name="Yandava C."/>
            <person name="Burger G."/>
            <person name="Gray M.W."/>
            <person name="Holland P.W.H."/>
            <person name="King N."/>
            <person name="Lang F.B.F."/>
            <person name="Roger A.J."/>
            <person name="Ruiz-Trillo I."/>
            <person name="Lander E."/>
            <person name="Nusbaum C."/>
        </authorList>
    </citation>
    <scope>NUCLEOTIDE SEQUENCE [LARGE SCALE GENOMIC DNA]</scope>
    <source>
        <strain evidence="2 3">ATCC 50062</strain>
    </source>
</reference>
<feature type="transmembrane region" description="Helical" evidence="1">
    <location>
        <begin position="25"/>
        <end position="44"/>
    </location>
</feature>
<dbReference type="InterPro" id="IPR051466">
    <property type="entry name" value="D-amino_acid_metab_enzyme"/>
</dbReference>
<accession>A0A0L0DRZ6</accession>
<keyword evidence="3" id="KW-1185">Reference proteome</keyword>